<organism evidence="4 5">
    <name type="scientific">Lachnellula hyalina</name>
    <dbReference type="NCBI Taxonomy" id="1316788"/>
    <lineage>
        <taxon>Eukaryota</taxon>
        <taxon>Fungi</taxon>
        <taxon>Dikarya</taxon>
        <taxon>Ascomycota</taxon>
        <taxon>Pezizomycotina</taxon>
        <taxon>Leotiomycetes</taxon>
        <taxon>Helotiales</taxon>
        <taxon>Lachnaceae</taxon>
        <taxon>Lachnellula</taxon>
    </lineage>
</organism>
<dbReference type="RefSeq" id="XP_031006076.1">
    <property type="nucleotide sequence ID" value="XM_031148365.1"/>
</dbReference>
<accession>A0A8H8R2L0</accession>
<protein>
    <recommendedName>
        <fullName evidence="1">Phosphatidylglycerol/phosphatidylinositol transfer protein</fullName>
    </recommendedName>
</protein>
<dbReference type="GeneID" id="41983592"/>
<keyword evidence="5" id="KW-1185">Reference proteome</keyword>
<dbReference type="SUPFAM" id="SSF81296">
    <property type="entry name" value="E set domains"/>
    <property type="match status" value="1"/>
</dbReference>
<dbReference type="Proteomes" id="UP000431533">
    <property type="component" value="Unassembled WGS sequence"/>
</dbReference>
<feature type="chain" id="PRO_5034304775" description="Phosphatidylglycerol/phosphatidylinositol transfer protein" evidence="2">
    <location>
        <begin position="26"/>
        <end position="199"/>
    </location>
</feature>
<dbReference type="Pfam" id="PF02221">
    <property type="entry name" value="E1_DerP2_DerF2"/>
    <property type="match status" value="1"/>
</dbReference>
<dbReference type="OrthoDB" id="5278592at2759"/>
<dbReference type="AlphaFoldDB" id="A0A8H8R2L0"/>
<dbReference type="EMBL" id="QGMH01000051">
    <property type="protein sequence ID" value="TVY27288.1"/>
    <property type="molecule type" value="Genomic_DNA"/>
</dbReference>
<sequence length="199" mass="22038">MHISAKATAVFLCVATVLHSHRVLALGPLPWVSTQQSAISYSTYTDALKVPGNSPAHYCSDPSTDIFKIRGLYFYPENPRIGYYFMLRFLGTFTSSTGDIPWLNVTGSFNGRPELSPFFDAPLCDINVFQQIQLPGQNDVGMHRSCPSAIQEGYAEIQSPHIPIQPPMVPDGLYEIRANATTQDGRSIFCVEGSFNITW</sequence>
<dbReference type="InterPro" id="IPR003172">
    <property type="entry name" value="ML_dom"/>
</dbReference>
<reference evidence="4 5" key="1">
    <citation type="submission" date="2018-05" db="EMBL/GenBank/DDBJ databases">
        <title>Genome sequencing and assembly of the regulated plant pathogen Lachnellula willkommii and related sister species for the development of diagnostic species identification markers.</title>
        <authorList>
            <person name="Giroux E."/>
            <person name="Bilodeau G."/>
        </authorList>
    </citation>
    <scope>NUCLEOTIDE SEQUENCE [LARGE SCALE GENOMIC DNA]</scope>
    <source>
        <strain evidence="4 5">CBS 185.66</strain>
    </source>
</reference>
<feature type="domain" description="MD-2-related lipid-recognition" evidence="3">
    <location>
        <begin position="56"/>
        <end position="195"/>
    </location>
</feature>
<evidence type="ECO:0000259" key="3">
    <source>
        <dbReference type="SMART" id="SM00737"/>
    </source>
</evidence>
<comment type="caution">
    <text evidence="4">The sequence shown here is derived from an EMBL/GenBank/DDBJ whole genome shotgun (WGS) entry which is preliminary data.</text>
</comment>
<evidence type="ECO:0000256" key="1">
    <source>
        <dbReference type="ARBA" id="ARBA00016056"/>
    </source>
</evidence>
<dbReference type="InterPro" id="IPR014756">
    <property type="entry name" value="Ig_E-set"/>
</dbReference>
<proteinExistence type="predicted"/>
<name>A0A8H8R2L0_9HELO</name>
<gene>
    <name evidence="4" type="ORF">LHYA1_G003394</name>
</gene>
<feature type="signal peptide" evidence="2">
    <location>
        <begin position="1"/>
        <end position="25"/>
    </location>
</feature>
<dbReference type="SMART" id="SM00737">
    <property type="entry name" value="ML"/>
    <property type="match status" value="1"/>
</dbReference>
<keyword evidence="2" id="KW-0732">Signal</keyword>
<evidence type="ECO:0000256" key="2">
    <source>
        <dbReference type="SAM" id="SignalP"/>
    </source>
</evidence>
<evidence type="ECO:0000313" key="5">
    <source>
        <dbReference type="Proteomes" id="UP000431533"/>
    </source>
</evidence>
<evidence type="ECO:0000313" key="4">
    <source>
        <dbReference type="EMBL" id="TVY27288.1"/>
    </source>
</evidence>